<dbReference type="NCBIfam" id="TIGR02593">
    <property type="entry name" value="CRISPR_cas5"/>
    <property type="match status" value="1"/>
</dbReference>
<dbReference type="Proteomes" id="UP000092971">
    <property type="component" value="Chromosome"/>
</dbReference>
<reference evidence="2 3" key="1">
    <citation type="submission" date="2016-02" db="EMBL/GenBank/DDBJ databases">
        <title>Comparison of Clostridium stercorarium subspecies using comparative genomics and transcriptomics.</title>
        <authorList>
            <person name="Schellenberg J."/>
            <person name="Thallinger G."/>
            <person name="Levin D.B."/>
            <person name="Zhang X."/>
            <person name="Alvare G."/>
            <person name="Fristensky B."/>
            <person name="Sparling R."/>
        </authorList>
    </citation>
    <scope>NUCLEOTIDE SEQUENCE [LARGE SCALE GENOMIC DNA]</scope>
    <source>
        <strain evidence="2 3">DSM 2910</strain>
    </source>
</reference>
<evidence type="ECO:0000313" key="2">
    <source>
        <dbReference type="EMBL" id="ANW98981.1"/>
    </source>
</evidence>
<evidence type="ECO:0000313" key="3">
    <source>
        <dbReference type="Proteomes" id="UP000092971"/>
    </source>
</evidence>
<protein>
    <submittedName>
        <fullName evidence="2">CRISPR-associated protein Cas5</fullName>
    </submittedName>
</protein>
<dbReference type="AlphaFoldDB" id="A0A1B1YDZ3"/>
<dbReference type="InterPro" id="IPR013422">
    <property type="entry name" value="CRISPR-assoc_prot_Cas5_N"/>
</dbReference>
<keyword evidence="1" id="KW-0051">Antiviral defense</keyword>
<name>A0A1B1YDZ3_THEST</name>
<dbReference type="OrthoDB" id="9782505at2"/>
<organism evidence="2 3">
    <name type="scientific">Thermoclostridium stercorarium subsp. thermolacticum DSM 2910</name>
    <dbReference type="NCBI Taxonomy" id="1121336"/>
    <lineage>
        <taxon>Bacteria</taxon>
        <taxon>Bacillati</taxon>
        <taxon>Bacillota</taxon>
        <taxon>Clostridia</taxon>
        <taxon>Eubacteriales</taxon>
        <taxon>Oscillospiraceae</taxon>
        <taxon>Thermoclostridium</taxon>
    </lineage>
</organism>
<dbReference type="RefSeq" id="WP_015359322.1">
    <property type="nucleotide sequence ID" value="NZ_CP014672.1"/>
</dbReference>
<accession>A0A1B1YDZ3</accession>
<sequence length="250" mass="29165">MKAVRIEAYQNMPCYRKASSFRLRETYPLPPYSTVIGMVHKACGFTGYHSMRISVQGEYCSTVNDIYTHYEFNPVPKGKTESKDYVERYNIGYYSKDNTHHRLNRGTGYHELLTDVRLLIHVCPDDESMVDAIYQGMLNPSYYPSLGRWEDLLRIDLVEKCEIYENIINNATFTLNRNAYIPVEFYKGNEFNYKITGTRYKINKRYTINPKTELRQWVEQIDVIYASPQSKIVKGAIYSKDSKGDAVFLA</sequence>
<dbReference type="EMBL" id="CP014672">
    <property type="protein sequence ID" value="ANW98981.1"/>
    <property type="molecule type" value="Genomic_DNA"/>
</dbReference>
<dbReference type="Gene3D" id="3.30.70.2660">
    <property type="match status" value="1"/>
</dbReference>
<dbReference type="GO" id="GO:0051607">
    <property type="term" value="P:defense response to virus"/>
    <property type="evidence" value="ECO:0007669"/>
    <property type="project" value="UniProtKB-KW"/>
</dbReference>
<gene>
    <name evidence="2" type="ORF">CSTERTH_08060</name>
</gene>
<dbReference type="Pfam" id="PF09704">
    <property type="entry name" value="Cas_Cas5d"/>
    <property type="match status" value="1"/>
</dbReference>
<proteinExistence type="predicted"/>
<evidence type="ECO:0000256" key="1">
    <source>
        <dbReference type="ARBA" id="ARBA00023118"/>
    </source>
</evidence>
<dbReference type="InterPro" id="IPR021124">
    <property type="entry name" value="CRISPR-assoc_prot_Cas5"/>
</dbReference>
<dbReference type="GO" id="GO:0043571">
    <property type="term" value="P:maintenance of CRISPR repeat elements"/>
    <property type="evidence" value="ECO:0007669"/>
    <property type="project" value="InterPro"/>
</dbReference>